<feature type="transmembrane region" description="Helical" evidence="5">
    <location>
        <begin position="108"/>
        <end position="127"/>
    </location>
</feature>
<keyword evidence="5" id="KW-0812">Transmembrane</keyword>
<evidence type="ECO:0000313" key="8">
    <source>
        <dbReference type="WBParaSite" id="SPAL_0001320300.1"/>
    </source>
</evidence>
<evidence type="ECO:0000259" key="6">
    <source>
        <dbReference type="Pfam" id="PF00488"/>
    </source>
</evidence>
<dbReference type="AlphaFoldDB" id="A0A0N5C5H4"/>
<dbReference type="GO" id="GO:0005524">
    <property type="term" value="F:ATP binding"/>
    <property type="evidence" value="ECO:0007669"/>
    <property type="project" value="UniProtKB-KW"/>
</dbReference>
<dbReference type="GO" id="GO:0140664">
    <property type="term" value="F:ATP-dependent DNA damage sensor activity"/>
    <property type="evidence" value="ECO:0007669"/>
    <property type="project" value="InterPro"/>
</dbReference>
<dbReference type="GO" id="GO:0006298">
    <property type="term" value="P:mismatch repair"/>
    <property type="evidence" value="ECO:0007669"/>
    <property type="project" value="InterPro"/>
</dbReference>
<organism evidence="7 8">
    <name type="scientific">Strongyloides papillosus</name>
    <name type="common">Intestinal threadworm</name>
    <dbReference type="NCBI Taxonomy" id="174720"/>
    <lineage>
        <taxon>Eukaryota</taxon>
        <taxon>Metazoa</taxon>
        <taxon>Ecdysozoa</taxon>
        <taxon>Nematoda</taxon>
        <taxon>Chromadorea</taxon>
        <taxon>Rhabditida</taxon>
        <taxon>Tylenchina</taxon>
        <taxon>Panagrolaimomorpha</taxon>
        <taxon>Strongyloidoidea</taxon>
        <taxon>Strongyloididae</taxon>
        <taxon>Strongyloides</taxon>
    </lineage>
</organism>
<keyword evidence="2" id="KW-0547">Nucleotide-binding</keyword>
<keyword evidence="3" id="KW-0067">ATP-binding</keyword>
<dbReference type="Gene3D" id="3.40.50.300">
    <property type="entry name" value="P-loop containing nucleotide triphosphate hydrolases"/>
    <property type="match status" value="1"/>
</dbReference>
<evidence type="ECO:0000256" key="3">
    <source>
        <dbReference type="ARBA" id="ARBA00022840"/>
    </source>
</evidence>
<dbReference type="InterPro" id="IPR045076">
    <property type="entry name" value="MutS"/>
</dbReference>
<proteinExistence type="inferred from homology"/>
<keyword evidence="5" id="KW-1133">Transmembrane helix</keyword>
<evidence type="ECO:0000256" key="4">
    <source>
        <dbReference type="ARBA" id="ARBA00023125"/>
    </source>
</evidence>
<reference evidence="8" key="1">
    <citation type="submission" date="2017-02" db="UniProtKB">
        <authorList>
            <consortium name="WormBaseParasite"/>
        </authorList>
    </citation>
    <scope>IDENTIFICATION</scope>
</reference>
<name>A0A0N5C5H4_STREA</name>
<dbReference type="Proteomes" id="UP000046392">
    <property type="component" value="Unplaced"/>
</dbReference>
<keyword evidence="4" id="KW-0238">DNA-binding</keyword>
<dbReference type="InterPro" id="IPR000432">
    <property type="entry name" value="DNA_mismatch_repair_MutS_C"/>
</dbReference>
<protein>
    <submittedName>
        <fullName evidence="8">DNA_MISMATCH_REPAIR_2 domain-containing protein</fullName>
    </submittedName>
</protein>
<evidence type="ECO:0000313" key="7">
    <source>
        <dbReference type="Proteomes" id="UP000046392"/>
    </source>
</evidence>
<dbReference type="SUPFAM" id="SSF52540">
    <property type="entry name" value="P-loop containing nucleoside triphosphate hydrolases"/>
    <property type="match status" value="1"/>
</dbReference>
<feature type="transmembrane region" description="Helical" evidence="5">
    <location>
        <begin position="20"/>
        <end position="40"/>
    </location>
</feature>
<dbReference type="Pfam" id="PF00488">
    <property type="entry name" value="MutS_V"/>
    <property type="match status" value="1"/>
</dbReference>
<keyword evidence="7" id="KW-1185">Reference proteome</keyword>
<keyword evidence="5" id="KW-0472">Membrane</keyword>
<sequence length="146" mass="15922">MIILIKNASIGTGLLENSVFGQFLLSLSLCSLISGLEMTLAKFDYDSSTPFIDITEGYHPLLVMNMDRATDFGDSRPSVYNPSDTVLGRAKGVVMLMTGPDRGGKNTLMIRVAILIVLTHLGTIVPAKSMKLTTVDRILYKNGCHR</sequence>
<evidence type="ECO:0000256" key="5">
    <source>
        <dbReference type="SAM" id="Phobius"/>
    </source>
</evidence>
<dbReference type="STRING" id="174720.A0A0N5C5H4"/>
<dbReference type="PANTHER" id="PTHR11361:SF148">
    <property type="entry name" value="DNA MISMATCH REPAIR PROTEIN MSH6"/>
    <property type="match status" value="1"/>
</dbReference>
<feature type="domain" description="DNA mismatch repair proteins mutS family" evidence="6">
    <location>
        <begin position="95"/>
        <end position="144"/>
    </location>
</feature>
<dbReference type="GO" id="GO:0030983">
    <property type="term" value="F:mismatched DNA binding"/>
    <property type="evidence" value="ECO:0007669"/>
    <property type="project" value="InterPro"/>
</dbReference>
<evidence type="ECO:0000256" key="1">
    <source>
        <dbReference type="ARBA" id="ARBA00006271"/>
    </source>
</evidence>
<dbReference type="GO" id="GO:0032301">
    <property type="term" value="C:MutSalpha complex"/>
    <property type="evidence" value="ECO:0007669"/>
    <property type="project" value="TreeGrafter"/>
</dbReference>
<comment type="similarity">
    <text evidence="1">Belongs to the DNA mismatch repair MutS family.</text>
</comment>
<dbReference type="InterPro" id="IPR027417">
    <property type="entry name" value="P-loop_NTPase"/>
</dbReference>
<dbReference type="WBParaSite" id="SPAL_0001320300.1">
    <property type="protein sequence ID" value="SPAL_0001320300.1"/>
    <property type="gene ID" value="SPAL_0001320300"/>
</dbReference>
<accession>A0A0N5C5H4</accession>
<dbReference type="PANTHER" id="PTHR11361">
    <property type="entry name" value="DNA MISMATCH REPAIR PROTEIN MUTS FAMILY MEMBER"/>
    <property type="match status" value="1"/>
</dbReference>
<evidence type="ECO:0000256" key="2">
    <source>
        <dbReference type="ARBA" id="ARBA00022741"/>
    </source>
</evidence>